<evidence type="ECO:0008006" key="7">
    <source>
        <dbReference type="Google" id="ProtNLM"/>
    </source>
</evidence>
<dbReference type="InterPro" id="IPR008974">
    <property type="entry name" value="TRAF-like"/>
</dbReference>
<evidence type="ECO:0000256" key="1">
    <source>
        <dbReference type="SAM" id="MobiDB-lite"/>
    </source>
</evidence>
<dbReference type="eggNOG" id="KOG1987">
    <property type="taxonomic scope" value="Eukaryota"/>
</dbReference>
<organism evidence="5 6">
    <name type="scientific">Thalassiosira oceanica</name>
    <name type="common">Marine diatom</name>
    <dbReference type="NCBI Taxonomy" id="159749"/>
    <lineage>
        <taxon>Eukaryota</taxon>
        <taxon>Sar</taxon>
        <taxon>Stramenopiles</taxon>
        <taxon>Ochrophyta</taxon>
        <taxon>Bacillariophyta</taxon>
        <taxon>Coscinodiscophyceae</taxon>
        <taxon>Thalassiosirophycidae</taxon>
        <taxon>Thalassiosirales</taxon>
        <taxon>Thalassiosiraceae</taxon>
        <taxon>Thalassiosira</taxon>
    </lineage>
</organism>
<dbReference type="SMART" id="SM00225">
    <property type="entry name" value="BTB"/>
    <property type="match status" value="1"/>
</dbReference>
<dbReference type="InterPro" id="IPR000210">
    <property type="entry name" value="BTB/POZ_dom"/>
</dbReference>
<evidence type="ECO:0000313" key="5">
    <source>
        <dbReference type="EMBL" id="EJK75459.1"/>
    </source>
</evidence>
<evidence type="ECO:0000259" key="3">
    <source>
        <dbReference type="PROSITE" id="PS50144"/>
    </source>
</evidence>
<evidence type="ECO:0000313" key="6">
    <source>
        <dbReference type="Proteomes" id="UP000266841"/>
    </source>
</evidence>
<dbReference type="EMBL" id="AGNL01002924">
    <property type="protein sequence ID" value="EJK75459.1"/>
    <property type="molecule type" value="Genomic_DNA"/>
</dbReference>
<dbReference type="SMART" id="SM00513">
    <property type="entry name" value="SAP"/>
    <property type="match status" value="1"/>
</dbReference>
<dbReference type="PROSITE" id="PS50144">
    <property type="entry name" value="MATH"/>
    <property type="match status" value="1"/>
</dbReference>
<dbReference type="SUPFAM" id="SSF54695">
    <property type="entry name" value="POZ domain"/>
    <property type="match status" value="1"/>
</dbReference>
<dbReference type="OrthoDB" id="45051at2759"/>
<dbReference type="SUPFAM" id="SSF68906">
    <property type="entry name" value="SAP domain"/>
    <property type="match status" value="1"/>
</dbReference>
<dbReference type="InterPro" id="IPR011333">
    <property type="entry name" value="SKP1/BTB/POZ_sf"/>
</dbReference>
<dbReference type="PROSITE" id="PS50800">
    <property type="entry name" value="SAP"/>
    <property type="match status" value="1"/>
</dbReference>
<protein>
    <recommendedName>
        <fullName evidence="7">BTB domain-containing protein</fullName>
    </recommendedName>
</protein>
<keyword evidence="6" id="KW-1185">Reference proteome</keyword>
<dbReference type="PROSITE" id="PS50097">
    <property type="entry name" value="BTB"/>
    <property type="match status" value="1"/>
</dbReference>
<gene>
    <name evidence="5" type="ORF">THAOC_02816</name>
</gene>
<dbReference type="SUPFAM" id="SSF49599">
    <property type="entry name" value="TRAF domain-like"/>
    <property type="match status" value="1"/>
</dbReference>
<sequence length="583" mass="64806">MRLRWVRHWDARRPSYHPSIPRGSGGSGKTTWETTSTSTPNATPSCSWINVHKGQGQGPTTTPRLQAQIALSHLSLHVWRPKGCSTSISNSTAGYFELSYVLRVSTDKAINQSRAHMSRSSVVKSTDWKMLSSADRQCRQAARVSKWAKTPTTTMPTPTEGTGCWCMMGMLLPLACTAHSMLPHGKGEDSTDSQPFRMHGLEWYLRIHPGGAASANGDDMVSLYLRCKSSADENSTIHAEFSLSLMRSDGQIDSTMSCPINSFRRKRKGWPNFVTRSRVMDGASKLLDDCGSLTVIVKVQLFQEVETDFVPRNTLDFVKLFDEANGITADEFTSSTFDTADVKLSVDGEIIRAHSLILKMASPFLASLCQDSEGEEDEIIPIVGVRPPVFRTLLRHVYGGVTPVDAWNADAEDEEPNILASPSMELLDAANRYGVLSLKILAETKVSSDISVANASDLILYADSKDAALLKERVVDYFCTHAEEIRRHPSFQKVRESTKILDQLLEALLSKRSFRSHSPNSNDQAYGSMSVNLLRKKLNERKLDYDGSREIMIQRLEKWDEINQQESPQADPIVASSQPVEVD</sequence>
<dbReference type="InterPro" id="IPR045005">
    <property type="entry name" value="BPM1-6"/>
</dbReference>
<feature type="compositionally biased region" description="Low complexity" evidence="1">
    <location>
        <begin position="29"/>
        <end position="39"/>
    </location>
</feature>
<dbReference type="Gene3D" id="2.60.210.10">
    <property type="entry name" value="Apoptosis, Tumor Necrosis Factor Receptor Associated Protein 2, Chain A"/>
    <property type="match status" value="1"/>
</dbReference>
<evidence type="ECO:0000259" key="2">
    <source>
        <dbReference type="PROSITE" id="PS50097"/>
    </source>
</evidence>
<dbReference type="GO" id="GO:0016567">
    <property type="term" value="P:protein ubiquitination"/>
    <property type="evidence" value="ECO:0007669"/>
    <property type="project" value="InterPro"/>
</dbReference>
<dbReference type="InterPro" id="IPR002083">
    <property type="entry name" value="MATH/TRAF_dom"/>
</dbReference>
<feature type="region of interest" description="Disordered" evidence="1">
    <location>
        <begin position="16"/>
        <end position="43"/>
    </location>
</feature>
<dbReference type="CDD" id="cd00121">
    <property type="entry name" value="MATH"/>
    <property type="match status" value="1"/>
</dbReference>
<dbReference type="PANTHER" id="PTHR26379:SF187">
    <property type="entry name" value="OS07G0655300 PROTEIN"/>
    <property type="match status" value="1"/>
</dbReference>
<proteinExistence type="predicted"/>
<dbReference type="Pfam" id="PF22486">
    <property type="entry name" value="MATH_2"/>
    <property type="match status" value="1"/>
</dbReference>
<dbReference type="Gene3D" id="3.30.710.10">
    <property type="entry name" value="Potassium Channel Kv1.1, Chain A"/>
    <property type="match status" value="1"/>
</dbReference>
<reference evidence="5 6" key="1">
    <citation type="journal article" date="2012" name="Genome Biol.">
        <title>Genome and low-iron response of an oceanic diatom adapted to chronic iron limitation.</title>
        <authorList>
            <person name="Lommer M."/>
            <person name="Specht M."/>
            <person name="Roy A.S."/>
            <person name="Kraemer L."/>
            <person name="Andreson R."/>
            <person name="Gutowska M.A."/>
            <person name="Wolf J."/>
            <person name="Bergner S.V."/>
            <person name="Schilhabel M.B."/>
            <person name="Klostermeier U.C."/>
            <person name="Beiko R.G."/>
            <person name="Rosenstiel P."/>
            <person name="Hippler M."/>
            <person name="Laroche J."/>
        </authorList>
    </citation>
    <scope>NUCLEOTIDE SEQUENCE [LARGE SCALE GENOMIC DNA]</scope>
    <source>
        <strain evidence="5 6">CCMP1005</strain>
    </source>
</reference>
<feature type="region of interest" description="Disordered" evidence="1">
    <location>
        <begin position="562"/>
        <end position="583"/>
    </location>
</feature>
<feature type="domain" description="SAP" evidence="4">
    <location>
        <begin position="526"/>
        <end position="560"/>
    </location>
</feature>
<name>K0TE75_THAOC</name>
<dbReference type="InterPro" id="IPR036361">
    <property type="entry name" value="SAP_dom_sf"/>
</dbReference>
<comment type="caution">
    <text evidence="5">The sequence shown here is derived from an EMBL/GenBank/DDBJ whole genome shotgun (WGS) entry which is preliminary data.</text>
</comment>
<dbReference type="InterPro" id="IPR003034">
    <property type="entry name" value="SAP_dom"/>
</dbReference>
<dbReference type="Pfam" id="PF00651">
    <property type="entry name" value="BTB"/>
    <property type="match status" value="1"/>
</dbReference>
<feature type="domain" description="MATH" evidence="3">
    <location>
        <begin position="169"/>
        <end position="297"/>
    </location>
</feature>
<dbReference type="AlphaFoldDB" id="K0TE75"/>
<dbReference type="PANTHER" id="PTHR26379">
    <property type="entry name" value="BTB/POZ AND MATH DOMAIN-CONTAINING PROTEIN 1"/>
    <property type="match status" value="1"/>
</dbReference>
<dbReference type="Proteomes" id="UP000266841">
    <property type="component" value="Unassembled WGS sequence"/>
</dbReference>
<dbReference type="Gene3D" id="1.10.720.30">
    <property type="entry name" value="SAP domain"/>
    <property type="match status" value="1"/>
</dbReference>
<evidence type="ECO:0000259" key="4">
    <source>
        <dbReference type="PROSITE" id="PS50800"/>
    </source>
</evidence>
<feature type="domain" description="BTB" evidence="2">
    <location>
        <begin position="340"/>
        <end position="406"/>
    </location>
</feature>
<accession>K0TE75</accession>